<feature type="repeat" description="TPR" evidence="1">
    <location>
        <begin position="97"/>
        <end position="130"/>
    </location>
</feature>
<evidence type="ECO:0000313" key="5">
    <source>
        <dbReference type="Proteomes" id="UP000245887"/>
    </source>
</evidence>
<feature type="repeat" description="TPR" evidence="1">
    <location>
        <begin position="63"/>
        <end position="96"/>
    </location>
</feature>
<evidence type="ECO:0000256" key="1">
    <source>
        <dbReference type="PROSITE-ProRule" id="PRU00339"/>
    </source>
</evidence>
<dbReference type="EMBL" id="NMPM01000005">
    <property type="protein sequence ID" value="PAV27394.1"/>
    <property type="molecule type" value="Genomic_DNA"/>
</dbReference>
<dbReference type="Pfam" id="PF13432">
    <property type="entry name" value="TPR_16"/>
    <property type="match status" value="1"/>
</dbReference>
<dbReference type="Proteomes" id="UP000218332">
    <property type="component" value="Unassembled WGS sequence"/>
</dbReference>
<reference evidence="2 4" key="1">
    <citation type="submission" date="2017-07" db="EMBL/GenBank/DDBJ databases">
        <title>Tamlnaduibacter salinus (Mi-7) genome sequencing.</title>
        <authorList>
            <person name="Verma A."/>
            <person name="Krishnamurthi S."/>
        </authorList>
    </citation>
    <scope>NUCLEOTIDE SEQUENCE [LARGE SCALE GENOMIC DNA]</scope>
    <source>
        <strain evidence="2 4">Mi-7</strain>
    </source>
</reference>
<dbReference type="InterPro" id="IPR029063">
    <property type="entry name" value="SAM-dependent_MTases_sf"/>
</dbReference>
<evidence type="ECO:0000313" key="2">
    <source>
        <dbReference type="EMBL" id="PAV27394.1"/>
    </source>
</evidence>
<dbReference type="Proteomes" id="UP000245887">
    <property type="component" value="Unassembled WGS sequence"/>
</dbReference>
<proteinExistence type="predicted"/>
<dbReference type="InterPro" id="IPR019734">
    <property type="entry name" value="TPR_rpt"/>
</dbReference>
<keyword evidence="4" id="KW-1185">Reference proteome</keyword>
<comment type="caution">
    <text evidence="2">The sequence shown here is derived from an EMBL/GenBank/DDBJ whole genome shotgun (WGS) entry which is preliminary data.</text>
</comment>
<protein>
    <submittedName>
        <fullName evidence="3">Tetratricopeptide repeat protein</fullName>
    </submittedName>
</protein>
<reference evidence="3 5" key="2">
    <citation type="submission" date="2018-04" db="EMBL/GenBank/DDBJ databases">
        <title>Genomic Encyclopedia of Type Strains, Phase IV (KMG-IV): sequencing the most valuable type-strain genomes for metagenomic binning, comparative biology and taxonomic classification.</title>
        <authorList>
            <person name="Goeker M."/>
        </authorList>
    </citation>
    <scope>NUCLEOTIDE SEQUENCE [LARGE SCALE GENOMIC DNA]</scope>
    <source>
        <strain evidence="3 5">DSM 28688</strain>
    </source>
</reference>
<dbReference type="SMART" id="SM00028">
    <property type="entry name" value="TPR"/>
    <property type="match status" value="2"/>
</dbReference>
<organism evidence="2 4">
    <name type="scientific">Tamilnaduibacter salinus</name>
    <dbReference type="NCBI Taxonomy" id="1484056"/>
    <lineage>
        <taxon>Bacteria</taxon>
        <taxon>Pseudomonadati</taxon>
        <taxon>Pseudomonadota</taxon>
        <taxon>Gammaproteobacteria</taxon>
        <taxon>Pseudomonadales</taxon>
        <taxon>Marinobacteraceae</taxon>
        <taxon>Tamilnaduibacter</taxon>
    </lineage>
</organism>
<dbReference type="EMBL" id="QEKQ01000007">
    <property type="protein sequence ID" value="PVY75506.1"/>
    <property type="molecule type" value="Genomic_DNA"/>
</dbReference>
<dbReference type="SUPFAM" id="SSF53335">
    <property type="entry name" value="S-adenosyl-L-methionine-dependent methyltransferases"/>
    <property type="match status" value="1"/>
</dbReference>
<dbReference type="AlphaFoldDB" id="A0A2A2I7X2"/>
<dbReference type="SUPFAM" id="SSF48452">
    <property type="entry name" value="TPR-like"/>
    <property type="match status" value="1"/>
</dbReference>
<dbReference type="PROSITE" id="PS50005">
    <property type="entry name" value="TPR"/>
    <property type="match status" value="2"/>
</dbReference>
<dbReference type="InterPro" id="IPR011990">
    <property type="entry name" value="TPR-like_helical_dom_sf"/>
</dbReference>
<dbReference type="OrthoDB" id="649979at2"/>
<accession>A0A2A2I7X2</accession>
<evidence type="ECO:0000313" key="4">
    <source>
        <dbReference type="Proteomes" id="UP000218332"/>
    </source>
</evidence>
<dbReference type="Pfam" id="PF13181">
    <property type="entry name" value="TPR_8"/>
    <property type="match status" value="1"/>
</dbReference>
<gene>
    <name evidence="3" type="ORF">C8D92_107229</name>
    <name evidence="2" type="ORF">CF392_00860</name>
</gene>
<dbReference type="Gene3D" id="1.25.40.10">
    <property type="entry name" value="Tetratricopeptide repeat domain"/>
    <property type="match status" value="1"/>
</dbReference>
<keyword evidence="1" id="KW-0802">TPR repeat</keyword>
<name>A0A2A2I7X2_9GAMM</name>
<sequence>MSAQHQFQSQTQDRATQALRLLEANQAYHESNDPVHSHPQRLAARNRCREWLHDVLSSEPAHPAALGLLGRVAMDDGNLDNAASLFQQSLEADPRQPQQYTNLGYWALRNERPTLAEKYFEQALKLDAQSAAAFCGVAHARRQRGEFDVAYLHYRSLANRELDWPTIYSGMLTCATHLTVEQADQSLAEDAIRMLRRDDLPHQELNGFVSALIRQRYDLDNPNADVFLDAASQDELLLLALEKTLLPDPAVEGLITRLRQSIVAEVAQTAELRDELHPLVSSLAIYAERTGYALLVEEDEVRLVDAVNQSITAQLAMGESLESIAGSVMISALYGALFHQSFAPQLGQWKLTEWPLVMQPMMAASYYHRATEEAVKQNFAEKAEELRLERSDVPQAWPSWRHLSLQTETSLRQILSQRFQIDTVGLPETLRMMVCGAESGQRALELAAYLSDVEVVAVDESLSNIAQATRRADEMGLDNIVFWPWSLARQFVADGHSVNWIEVGRLPSQHMTDLSLAAVVEDATQRGAVVHLNTCPAEQTRGDHQIRRLIEQHQLDPTATNLRRLRRMVMNNHQDPLWQDLLGTGDFYALGGCRDRWYRPQSREQLHDMIGLLCNEVDWKLLEALDDDGHALATGPVQQQLQAEASGNPVQSVVGQPLTLYFQRRR</sequence>
<evidence type="ECO:0000313" key="3">
    <source>
        <dbReference type="EMBL" id="PVY75506.1"/>
    </source>
</evidence>